<evidence type="ECO:0000256" key="9">
    <source>
        <dbReference type="SAM" id="MobiDB-lite"/>
    </source>
</evidence>
<gene>
    <name evidence="12" type="ORF">FSB_LOCUS54859</name>
</gene>
<evidence type="ECO:0000256" key="3">
    <source>
        <dbReference type="ARBA" id="ARBA00022737"/>
    </source>
</evidence>
<protein>
    <recommendedName>
        <fullName evidence="11">CNNM transmembrane domain-containing protein</fullName>
    </recommendedName>
</protein>
<feature type="transmembrane region" description="Helical" evidence="10">
    <location>
        <begin position="13"/>
        <end position="40"/>
    </location>
</feature>
<dbReference type="InterPro" id="IPR045095">
    <property type="entry name" value="ACDP"/>
</dbReference>
<organism evidence="12">
    <name type="scientific">Fagus sylvatica</name>
    <name type="common">Beechnut</name>
    <dbReference type="NCBI Taxonomy" id="28930"/>
    <lineage>
        <taxon>Eukaryota</taxon>
        <taxon>Viridiplantae</taxon>
        <taxon>Streptophyta</taxon>
        <taxon>Embryophyta</taxon>
        <taxon>Tracheophyta</taxon>
        <taxon>Spermatophyta</taxon>
        <taxon>Magnoliopsida</taxon>
        <taxon>eudicotyledons</taxon>
        <taxon>Gunneridae</taxon>
        <taxon>Pentapetalae</taxon>
        <taxon>rosids</taxon>
        <taxon>fabids</taxon>
        <taxon>Fagales</taxon>
        <taxon>Fagaceae</taxon>
        <taxon>Fagus</taxon>
    </lineage>
</organism>
<dbReference type="InterPro" id="IPR002550">
    <property type="entry name" value="CNNM"/>
</dbReference>
<evidence type="ECO:0000256" key="4">
    <source>
        <dbReference type="ARBA" id="ARBA00022989"/>
    </source>
</evidence>
<dbReference type="SUPFAM" id="SSF54631">
    <property type="entry name" value="CBS-domain pair"/>
    <property type="match status" value="1"/>
</dbReference>
<dbReference type="EMBL" id="OIVN01006173">
    <property type="protein sequence ID" value="SPD26977.1"/>
    <property type="molecule type" value="Genomic_DNA"/>
</dbReference>
<dbReference type="GO" id="GO:0030026">
    <property type="term" value="P:intracellular manganese ion homeostasis"/>
    <property type="evidence" value="ECO:0007669"/>
    <property type="project" value="TreeGrafter"/>
</dbReference>
<evidence type="ECO:0000256" key="6">
    <source>
        <dbReference type="ARBA" id="ARBA00023136"/>
    </source>
</evidence>
<name>A0A2N9IN11_FAGSY</name>
<dbReference type="InterPro" id="IPR046342">
    <property type="entry name" value="CBS_dom_sf"/>
</dbReference>
<keyword evidence="6 8" id="KW-0472">Membrane</keyword>
<evidence type="ECO:0000256" key="10">
    <source>
        <dbReference type="SAM" id="Phobius"/>
    </source>
</evidence>
<evidence type="ECO:0000259" key="11">
    <source>
        <dbReference type="PROSITE" id="PS51846"/>
    </source>
</evidence>
<evidence type="ECO:0000256" key="2">
    <source>
        <dbReference type="ARBA" id="ARBA00022692"/>
    </source>
</evidence>
<keyword evidence="4 8" id="KW-1133">Transmembrane helix</keyword>
<dbReference type="InterPro" id="IPR044751">
    <property type="entry name" value="Ion_transp-like_CBS"/>
</dbReference>
<dbReference type="PROSITE" id="PS51846">
    <property type="entry name" value="CNNM"/>
    <property type="match status" value="1"/>
</dbReference>
<evidence type="ECO:0000256" key="5">
    <source>
        <dbReference type="ARBA" id="ARBA00023122"/>
    </source>
</evidence>
<dbReference type="GO" id="GO:0016020">
    <property type="term" value="C:membrane"/>
    <property type="evidence" value="ECO:0007669"/>
    <property type="project" value="UniProtKB-SubCell"/>
</dbReference>
<accession>A0A2N9IN11</accession>
<feature type="domain" description="CNNM transmembrane" evidence="11">
    <location>
        <begin position="9"/>
        <end position="116"/>
    </location>
</feature>
<evidence type="ECO:0000256" key="1">
    <source>
        <dbReference type="ARBA" id="ARBA00004141"/>
    </source>
</evidence>
<dbReference type="GO" id="GO:0010960">
    <property type="term" value="P:magnesium ion homeostasis"/>
    <property type="evidence" value="ECO:0007669"/>
    <property type="project" value="InterPro"/>
</dbReference>
<keyword evidence="2 8" id="KW-0812">Transmembrane</keyword>
<dbReference type="Gene3D" id="3.10.580.10">
    <property type="entry name" value="CBS-domain"/>
    <property type="match status" value="2"/>
</dbReference>
<sequence>MREDSVQCCEPEFWVFLIVCLLLVSLAGITSGLALGLLSFSKVDLEVFIKAGRPQDRKYAAKIMPLVKNEHLLLCTLLVGKSLAMEALPLFLDSILPSWAAILLSVTLVLAFAELLDWLLGKGHSALYRRAELKTLVDMHANKAGKGGDLSHHETTIISGALDLTQKTAKDAMTPIAQTFSLDINLKLDMYTMGLVMSKGHNRIPVYSGSRNNIIGLILVKNLIFCRPEDETPVKYMTIRRIPRVYDNWPLYDILNQFLKGHSHMAVVVKCKKDDKNTENSAVGKHTMLDINMNPKSNQMPAEKKGLYSSLNQKERLSISTNSSPLYFSDTDDRSSTLKNVKEQGKDLNSQNKKWVQGSENTLYENLDLPSNVDEEVVGIITMEDVLEELLQEDIRDETDEYVDVHNKIRINLRSSRRSSSRSPRRSSVSHHYWRTPEPSPLSSYTPILRSPISTYIQPPLVRPILYASPGRSILNSPADSAGVVRSSPSSHRAHVMLEETITFILDRRREDASLIVL</sequence>
<dbReference type="PANTHER" id="PTHR12064">
    <property type="entry name" value="METAL TRANSPORTER CNNM"/>
    <property type="match status" value="1"/>
</dbReference>
<dbReference type="Pfam" id="PF01595">
    <property type="entry name" value="CNNM"/>
    <property type="match status" value="1"/>
</dbReference>
<comment type="subcellular location">
    <subcellularLocation>
        <location evidence="1">Membrane</location>
        <topology evidence="1">Multi-pass membrane protein</topology>
    </subcellularLocation>
</comment>
<evidence type="ECO:0000256" key="8">
    <source>
        <dbReference type="PROSITE-ProRule" id="PRU01193"/>
    </source>
</evidence>
<feature type="compositionally biased region" description="Basic residues" evidence="9">
    <location>
        <begin position="415"/>
        <end position="434"/>
    </location>
</feature>
<evidence type="ECO:0000256" key="7">
    <source>
        <dbReference type="ARBA" id="ARBA00023180"/>
    </source>
</evidence>
<reference evidence="12" key="1">
    <citation type="submission" date="2018-02" db="EMBL/GenBank/DDBJ databases">
        <authorList>
            <person name="Cohen D.B."/>
            <person name="Kent A.D."/>
        </authorList>
    </citation>
    <scope>NUCLEOTIDE SEQUENCE</scope>
</reference>
<dbReference type="CDD" id="cd04590">
    <property type="entry name" value="CBS_pair_CorC_HlyC_assoc"/>
    <property type="match status" value="1"/>
</dbReference>
<dbReference type="AlphaFoldDB" id="A0A2N9IN11"/>
<dbReference type="GO" id="GO:0005737">
    <property type="term" value="C:cytoplasm"/>
    <property type="evidence" value="ECO:0007669"/>
    <property type="project" value="TreeGrafter"/>
</dbReference>
<keyword evidence="5" id="KW-0129">CBS domain</keyword>
<keyword evidence="3" id="KW-0677">Repeat</keyword>
<dbReference type="PANTHER" id="PTHR12064:SF72">
    <property type="entry name" value="CBS DOMAIN PROTEIN"/>
    <property type="match status" value="1"/>
</dbReference>
<evidence type="ECO:0000313" key="12">
    <source>
        <dbReference type="EMBL" id="SPD26977.1"/>
    </source>
</evidence>
<proteinExistence type="predicted"/>
<feature type="region of interest" description="Disordered" evidence="9">
    <location>
        <begin position="415"/>
        <end position="442"/>
    </location>
</feature>
<keyword evidence="7" id="KW-0325">Glycoprotein</keyword>
<feature type="transmembrane region" description="Helical" evidence="10">
    <location>
        <begin position="98"/>
        <end position="120"/>
    </location>
</feature>
<dbReference type="FunFam" id="3.10.580.10:FF:000015">
    <property type="entry name" value="DUF21 domain-containing protein"/>
    <property type="match status" value="1"/>
</dbReference>